<dbReference type="InterPro" id="IPR036291">
    <property type="entry name" value="NAD(P)-bd_dom_sf"/>
</dbReference>
<evidence type="ECO:0000256" key="10">
    <source>
        <dbReference type="ARBA" id="ARBA00042518"/>
    </source>
</evidence>
<dbReference type="AlphaFoldDB" id="A0A2G8JZB7"/>
<gene>
    <name evidence="13" type="ORF">BSL78_22055</name>
</gene>
<dbReference type="EC" id="1.5.1.34" evidence="7"/>
<keyword evidence="3" id="KW-0521">NADP</keyword>
<comment type="catalytic activity">
    <reaction evidence="12">
        <text>5,6,7,8-tetrahydropteridine + NAD(+) = 6,7-dihydropteridine + NADH + H(+)</text>
        <dbReference type="Rhea" id="RHEA:17869"/>
        <dbReference type="ChEBI" id="CHEBI:15378"/>
        <dbReference type="ChEBI" id="CHEBI:28889"/>
        <dbReference type="ChEBI" id="CHEBI:30156"/>
        <dbReference type="ChEBI" id="CHEBI:57540"/>
        <dbReference type="ChEBI" id="CHEBI:57945"/>
        <dbReference type="EC" id="1.5.1.34"/>
    </reaction>
    <physiologicalReaction direction="right-to-left" evidence="12">
        <dbReference type="Rhea" id="RHEA:17871"/>
    </physiologicalReaction>
</comment>
<evidence type="ECO:0000256" key="5">
    <source>
        <dbReference type="ARBA" id="ARBA00023007"/>
    </source>
</evidence>
<keyword evidence="14" id="KW-1185">Reference proteome</keyword>
<comment type="function">
    <text evidence="6">Catalyzes the conversion of quinonoid dihydrobiopterin into tetrahydrobiopterin.</text>
</comment>
<sequence length="206" mass="21859">MSVDLFPNEDANANIIITKTDVWTEQETEVGGKIEEALKEEKLDAILCVAGGWAGGNAASKALVKNSDLMFKQSVWSSVIAANLASKHLKEGGLLQLTGAKASLDGGTPGMMGYGMAKAAVHQLVKGLAMEGSGLPANTTALAICPVTLDTPNNRKFMKNADFSTWTSMEYVSELLFNWSSGVLRPQPGALVQLVTKDNQTSQEIA</sequence>
<proteinExistence type="inferred from homology"/>
<evidence type="ECO:0000256" key="9">
    <source>
        <dbReference type="ARBA" id="ARBA00041348"/>
    </source>
</evidence>
<evidence type="ECO:0000256" key="7">
    <source>
        <dbReference type="ARBA" id="ARBA00039153"/>
    </source>
</evidence>
<dbReference type="InterPro" id="IPR002347">
    <property type="entry name" value="SDR_fam"/>
</dbReference>
<dbReference type="PROSITE" id="PS00061">
    <property type="entry name" value="ADH_SHORT"/>
    <property type="match status" value="1"/>
</dbReference>
<evidence type="ECO:0000256" key="6">
    <source>
        <dbReference type="ARBA" id="ARBA00037099"/>
    </source>
</evidence>
<dbReference type="PANTHER" id="PTHR15104:SF0">
    <property type="entry name" value="DIHYDROPTERIDINE REDUCTASE"/>
    <property type="match status" value="1"/>
</dbReference>
<evidence type="ECO:0000256" key="12">
    <source>
        <dbReference type="ARBA" id="ARBA00047536"/>
    </source>
</evidence>
<evidence type="ECO:0000256" key="2">
    <source>
        <dbReference type="ARBA" id="ARBA00011738"/>
    </source>
</evidence>
<dbReference type="FunFam" id="3.40.50.720:FF:000157">
    <property type="entry name" value="Quinoid dihydropteridine reductase"/>
    <property type="match status" value="1"/>
</dbReference>
<dbReference type="SUPFAM" id="SSF51735">
    <property type="entry name" value="NAD(P)-binding Rossmann-fold domains"/>
    <property type="match status" value="1"/>
</dbReference>
<evidence type="ECO:0000256" key="3">
    <source>
        <dbReference type="ARBA" id="ARBA00022857"/>
    </source>
</evidence>
<evidence type="ECO:0000256" key="1">
    <source>
        <dbReference type="ARBA" id="ARBA00006484"/>
    </source>
</evidence>
<evidence type="ECO:0000256" key="8">
    <source>
        <dbReference type="ARBA" id="ARBA00039520"/>
    </source>
</evidence>
<comment type="catalytic activity">
    <reaction evidence="11">
        <text>5,6,7,8-tetrahydropteridine + NADP(+) = 6,7-dihydropteridine + NADPH + H(+)</text>
        <dbReference type="Rhea" id="RHEA:17865"/>
        <dbReference type="ChEBI" id="CHEBI:15378"/>
        <dbReference type="ChEBI" id="CHEBI:28889"/>
        <dbReference type="ChEBI" id="CHEBI:30156"/>
        <dbReference type="ChEBI" id="CHEBI:57783"/>
        <dbReference type="ChEBI" id="CHEBI:58349"/>
        <dbReference type="EC" id="1.5.1.34"/>
    </reaction>
    <physiologicalReaction direction="right-to-left" evidence="11">
        <dbReference type="Rhea" id="RHEA:17867"/>
    </physiologicalReaction>
</comment>
<dbReference type="GO" id="GO:0006559">
    <property type="term" value="P:L-phenylalanine catabolic process"/>
    <property type="evidence" value="ECO:0007669"/>
    <property type="project" value="TreeGrafter"/>
</dbReference>
<dbReference type="OrthoDB" id="1204at2759"/>
<comment type="similarity">
    <text evidence="1">Belongs to the short-chain dehydrogenases/reductases (SDR) family.</text>
</comment>
<reference evidence="13 14" key="1">
    <citation type="journal article" date="2017" name="PLoS Biol.">
        <title>The sea cucumber genome provides insights into morphological evolution and visceral regeneration.</title>
        <authorList>
            <person name="Zhang X."/>
            <person name="Sun L."/>
            <person name="Yuan J."/>
            <person name="Sun Y."/>
            <person name="Gao Y."/>
            <person name="Zhang L."/>
            <person name="Li S."/>
            <person name="Dai H."/>
            <person name="Hamel J.F."/>
            <person name="Liu C."/>
            <person name="Yu Y."/>
            <person name="Liu S."/>
            <person name="Lin W."/>
            <person name="Guo K."/>
            <person name="Jin S."/>
            <person name="Xu P."/>
            <person name="Storey K.B."/>
            <person name="Huan P."/>
            <person name="Zhang T."/>
            <person name="Zhou Y."/>
            <person name="Zhang J."/>
            <person name="Lin C."/>
            <person name="Li X."/>
            <person name="Xing L."/>
            <person name="Huo D."/>
            <person name="Sun M."/>
            <person name="Wang L."/>
            <person name="Mercier A."/>
            <person name="Li F."/>
            <person name="Yang H."/>
            <person name="Xiang J."/>
        </authorList>
    </citation>
    <scope>NUCLEOTIDE SEQUENCE [LARGE SCALE GENOMIC DNA]</scope>
    <source>
        <strain evidence="13">Shaxun</strain>
        <tissue evidence="13">Muscle</tissue>
    </source>
</reference>
<dbReference type="CDD" id="cd05334">
    <property type="entry name" value="DHPR_SDR_c_like"/>
    <property type="match status" value="1"/>
</dbReference>
<dbReference type="Proteomes" id="UP000230750">
    <property type="component" value="Unassembled WGS sequence"/>
</dbReference>
<comment type="caution">
    <text evidence="13">The sequence shown here is derived from an EMBL/GenBank/DDBJ whole genome shotgun (WGS) entry which is preliminary data.</text>
</comment>
<protein>
    <recommendedName>
        <fullName evidence="8">Dihydropteridine reductase</fullName>
        <ecNumber evidence="7">1.5.1.34</ecNumber>
    </recommendedName>
    <alternativeName>
        <fullName evidence="10">HDHPR</fullName>
    </alternativeName>
    <alternativeName>
        <fullName evidence="9">Quinoid dihydropteridine reductase</fullName>
    </alternativeName>
</protein>
<dbReference type="GO" id="GO:0005737">
    <property type="term" value="C:cytoplasm"/>
    <property type="evidence" value="ECO:0007669"/>
    <property type="project" value="TreeGrafter"/>
</dbReference>
<keyword evidence="4" id="KW-0560">Oxidoreductase</keyword>
<dbReference type="InterPro" id="IPR020904">
    <property type="entry name" value="Sc_DH/Rdtase_CS"/>
</dbReference>
<dbReference type="PANTHER" id="PTHR15104">
    <property type="entry name" value="DIHYDROPTERIDINE REDUCTASE"/>
    <property type="match status" value="1"/>
</dbReference>
<evidence type="ECO:0000256" key="4">
    <source>
        <dbReference type="ARBA" id="ARBA00023002"/>
    </source>
</evidence>
<dbReference type="GO" id="GO:0004155">
    <property type="term" value="F:6,7-dihydropteridine reductase activity"/>
    <property type="evidence" value="ECO:0007669"/>
    <property type="project" value="UniProtKB-EC"/>
</dbReference>
<dbReference type="GO" id="GO:0070402">
    <property type="term" value="F:NADPH binding"/>
    <property type="evidence" value="ECO:0007669"/>
    <property type="project" value="TreeGrafter"/>
</dbReference>
<dbReference type="Pfam" id="PF13561">
    <property type="entry name" value="adh_short_C2"/>
    <property type="match status" value="1"/>
</dbReference>
<evidence type="ECO:0000313" key="13">
    <source>
        <dbReference type="EMBL" id="PIK41088.1"/>
    </source>
</evidence>
<name>A0A2G8JZB7_STIJA</name>
<keyword evidence="5" id="KW-0783">Tetrahydrobiopterin biosynthesis</keyword>
<dbReference type="GO" id="GO:0006729">
    <property type="term" value="P:tetrahydrobiopterin biosynthetic process"/>
    <property type="evidence" value="ECO:0007669"/>
    <property type="project" value="UniProtKB-KW"/>
</dbReference>
<dbReference type="GO" id="GO:0070404">
    <property type="term" value="F:NADH binding"/>
    <property type="evidence" value="ECO:0007669"/>
    <property type="project" value="TreeGrafter"/>
</dbReference>
<evidence type="ECO:0000256" key="11">
    <source>
        <dbReference type="ARBA" id="ARBA00047429"/>
    </source>
</evidence>
<dbReference type="STRING" id="307972.A0A2G8JZB7"/>
<dbReference type="Gene3D" id="3.40.50.720">
    <property type="entry name" value="NAD(P)-binding Rossmann-like Domain"/>
    <property type="match status" value="1"/>
</dbReference>
<evidence type="ECO:0000313" key="14">
    <source>
        <dbReference type="Proteomes" id="UP000230750"/>
    </source>
</evidence>
<comment type="subunit">
    <text evidence="2">Homodimer.</text>
</comment>
<dbReference type="EMBL" id="MRZV01001054">
    <property type="protein sequence ID" value="PIK41088.1"/>
    <property type="molecule type" value="Genomic_DNA"/>
</dbReference>
<accession>A0A2G8JZB7</accession>
<organism evidence="13 14">
    <name type="scientific">Stichopus japonicus</name>
    <name type="common">Sea cucumber</name>
    <dbReference type="NCBI Taxonomy" id="307972"/>
    <lineage>
        <taxon>Eukaryota</taxon>
        <taxon>Metazoa</taxon>
        <taxon>Echinodermata</taxon>
        <taxon>Eleutherozoa</taxon>
        <taxon>Echinozoa</taxon>
        <taxon>Holothuroidea</taxon>
        <taxon>Aspidochirotacea</taxon>
        <taxon>Aspidochirotida</taxon>
        <taxon>Stichopodidae</taxon>
        <taxon>Apostichopus</taxon>
    </lineage>
</organism>